<dbReference type="Proteomes" id="UP000235965">
    <property type="component" value="Unassembled WGS sequence"/>
</dbReference>
<evidence type="ECO:0000313" key="5">
    <source>
        <dbReference type="Proteomes" id="UP000235965"/>
    </source>
</evidence>
<keyword evidence="2" id="KW-0547">Nucleotide-binding</keyword>
<sequence>MKDFGQLSSKTVTEVLMLEMKMAPAAKTYLVSGYPRNMRDVVEYSEKIQVVNGVILVSWRQKVLERQIDYGAKLGHVVLSLARMELNNFYKNVMPVADYFDQRGMLYAVNGERNPSEVYKDFRSVVLQTLGMHDQGTEGPVVPANVVPAPVVEKISESIPYKAPAKGFPPVIWVIGEWGPGSNKSALCQKAVRQAPGWVHFSVGRLLRATAETTDPRQGNDSHLVRQAISSGEMVAQVGCVTRVRQGVLPKIHNSRLILMGKRPHGLIQNVEDELVTFKQQPIVILLDCSKLQLGRGRLDDSVAAFRRRLELFRELSLPMLKTLDNENRLTIVDGDTDTPMVQEDFNRVVLQQIEHLKRTGGMIVPQQSLSKPQQALPPIANGTNPIIPRAGGQPDATIHDLESDDGQAGNPMRPNGVPVNTISRQVAAAAIHHAGGQQIANGGGAIPGNLRAAIPNGVAGATRHAPVINNMMGYTNINGPNVPGGRPSRDTIRDMYANVESYPMDTHL</sequence>
<accession>A0A2J7QVS2</accession>
<protein>
    <recommendedName>
        <fullName evidence="6">Adenylate kinase isoenzyme 5</fullName>
    </recommendedName>
</protein>
<dbReference type="OrthoDB" id="6436361at2759"/>
<dbReference type="InParanoid" id="A0A2J7QVS2"/>
<organism evidence="4 5">
    <name type="scientific">Cryptotermes secundus</name>
    <dbReference type="NCBI Taxonomy" id="105785"/>
    <lineage>
        <taxon>Eukaryota</taxon>
        <taxon>Metazoa</taxon>
        <taxon>Ecdysozoa</taxon>
        <taxon>Arthropoda</taxon>
        <taxon>Hexapoda</taxon>
        <taxon>Insecta</taxon>
        <taxon>Pterygota</taxon>
        <taxon>Neoptera</taxon>
        <taxon>Polyneoptera</taxon>
        <taxon>Dictyoptera</taxon>
        <taxon>Blattodea</taxon>
        <taxon>Blattoidea</taxon>
        <taxon>Termitoidae</taxon>
        <taxon>Kalotermitidae</taxon>
        <taxon>Cryptotermitinae</taxon>
        <taxon>Cryptotermes</taxon>
    </lineage>
</organism>
<evidence type="ECO:0000256" key="1">
    <source>
        <dbReference type="ARBA" id="ARBA00022679"/>
    </source>
</evidence>
<evidence type="ECO:0000313" key="4">
    <source>
        <dbReference type="EMBL" id="PNF32687.1"/>
    </source>
</evidence>
<gene>
    <name evidence="4" type="ORF">B7P43_G12958</name>
</gene>
<keyword evidence="5" id="KW-1185">Reference proteome</keyword>
<evidence type="ECO:0008006" key="6">
    <source>
        <dbReference type="Google" id="ProtNLM"/>
    </source>
</evidence>
<dbReference type="FunCoup" id="A0A2J7QVS2">
    <property type="interactions" value="36"/>
</dbReference>
<comment type="caution">
    <text evidence="4">The sequence shown here is derived from an EMBL/GenBank/DDBJ whole genome shotgun (WGS) entry which is preliminary data.</text>
</comment>
<proteinExistence type="predicted"/>
<dbReference type="InterPro" id="IPR000850">
    <property type="entry name" value="Adenylat/UMP-CMP_kin"/>
</dbReference>
<dbReference type="SUPFAM" id="SSF52540">
    <property type="entry name" value="P-loop containing nucleoside triphosphate hydrolases"/>
    <property type="match status" value="1"/>
</dbReference>
<dbReference type="PANTHER" id="PTHR23359">
    <property type="entry name" value="NUCLEOTIDE KINASE"/>
    <property type="match status" value="1"/>
</dbReference>
<keyword evidence="3" id="KW-0418">Kinase</keyword>
<dbReference type="EMBL" id="NEVH01009771">
    <property type="protein sequence ID" value="PNF32687.1"/>
    <property type="molecule type" value="Genomic_DNA"/>
</dbReference>
<dbReference type="Gene3D" id="3.40.50.300">
    <property type="entry name" value="P-loop containing nucleotide triphosphate hydrolases"/>
    <property type="match status" value="2"/>
</dbReference>
<dbReference type="GO" id="GO:0005524">
    <property type="term" value="F:ATP binding"/>
    <property type="evidence" value="ECO:0007669"/>
    <property type="project" value="InterPro"/>
</dbReference>
<evidence type="ECO:0000256" key="2">
    <source>
        <dbReference type="ARBA" id="ARBA00022741"/>
    </source>
</evidence>
<dbReference type="GO" id="GO:0006139">
    <property type="term" value="P:nucleobase-containing compound metabolic process"/>
    <property type="evidence" value="ECO:0007669"/>
    <property type="project" value="InterPro"/>
</dbReference>
<name>A0A2J7QVS2_9NEOP</name>
<dbReference type="InterPro" id="IPR027417">
    <property type="entry name" value="P-loop_NTPase"/>
</dbReference>
<reference evidence="4 5" key="1">
    <citation type="submission" date="2017-12" db="EMBL/GenBank/DDBJ databases">
        <title>Hemimetabolous genomes reveal molecular basis of termite eusociality.</title>
        <authorList>
            <person name="Harrison M.C."/>
            <person name="Jongepier E."/>
            <person name="Robertson H.M."/>
            <person name="Arning N."/>
            <person name="Bitard-Feildel T."/>
            <person name="Chao H."/>
            <person name="Childers C.P."/>
            <person name="Dinh H."/>
            <person name="Doddapaneni H."/>
            <person name="Dugan S."/>
            <person name="Gowin J."/>
            <person name="Greiner C."/>
            <person name="Han Y."/>
            <person name="Hu H."/>
            <person name="Hughes D.S.T."/>
            <person name="Huylmans A.-K."/>
            <person name="Kemena C."/>
            <person name="Kremer L.P.M."/>
            <person name="Lee S.L."/>
            <person name="Lopez-Ezquerra A."/>
            <person name="Mallet L."/>
            <person name="Monroy-Kuhn J.M."/>
            <person name="Moser A."/>
            <person name="Murali S.C."/>
            <person name="Muzny D.M."/>
            <person name="Otani S."/>
            <person name="Piulachs M.-D."/>
            <person name="Poelchau M."/>
            <person name="Qu J."/>
            <person name="Schaub F."/>
            <person name="Wada-Katsumata A."/>
            <person name="Worley K.C."/>
            <person name="Xie Q."/>
            <person name="Ylla G."/>
            <person name="Poulsen M."/>
            <person name="Gibbs R.A."/>
            <person name="Schal C."/>
            <person name="Richards S."/>
            <person name="Belles X."/>
            <person name="Korb J."/>
            <person name="Bornberg-Bauer E."/>
        </authorList>
    </citation>
    <scope>NUCLEOTIDE SEQUENCE [LARGE SCALE GENOMIC DNA]</scope>
    <source>
        <tissue evidence="4">Whole body</tissue>
    </source>
</reference>
<dbReference type="AlphaFoldDB" id="A0A2J7QVS2"/>
<dbReference type="STRING" id="105785.A0A2J7QVS2"/>
<dbReference type="GO" id="GO:0019205">
    <property type="term" value="F:nucleobase-containing compound kinase activity"/>
    <property type="evidence" value="ECO:0007669"/>
    <property type="project" value="InterPro"/>
</dbReference>
<keyword evidence="1" id="KW-0808">Transferase</keyword>
<evidence type="ECO:0000256" key="3">
    <source>
        <dbReference type="ARBA" id="ARBA00022777"/>
    </source>
</evidence>